<accession>A0A1G8Q8I7</accession>
<name>A0A1G8Q8I7_9MICC</name>
<evidence type="ECO:0000313" key="2">
    <source>
        <dbReference type="Proteomes" id="UP000199258"/>
    </source>
</evidence>
<evidence type="ECO:0000313" key="1">
    <source>
        <dbReference type="EMBL" id="SDJ01102.1"/>
    </source>
</evidence>
<dbReference type="Proteomes" id="UP000199258">
    <property type="component" value="Unassembled WGS sequence"/>
</dbReference>
<reference evidence="1 2" key="1">
    <citation type="submission" date="2016-10" db="EMBL/GenBank/DDBJ databases">
        <authorList>
            <person name="de Groot N.N."/>
        </authorList>
    </citation>
    <scope>NUCLEOTIDE SEQUENCE [LARGE SCALE GENOMIC DNA]</scope>
    <source>
        <strain evidence="1 2">NP_1H</strain>
    </source>
</reference>
<dbReference type="EMBL" id="FNDT01000045">
    <property type="protein sequence ID" value="SDJ01102.1"/>
    <property type="molecule type" value="Genomic_DNA"/>
</dbReference>
<protein>
    <submittedName>
        <fullName evidence="1">Uncharacterized protein</fullName>
    </submittedName>
</protein>
<proteinExistence type="predicted"/>
<dbReference type="AlphaFoldDB" id="A0A1G8Q8I7"/>
<sequence>MVGENKRYRAYYDRLLDEWIERFVMREEPMMLTAAEVDLEHHPAREFQPARRVYAWIRYPSQAYLIRAEATAWTDTAIRIWFFEPKIKIHREGWVWRSAVRPARPEEK</sequence>
<gene>
    <name evidence="1" type="ORF">SAMN04488693_14511</name>
</gene>
<organism evidence="1 2">
    <name type="scientific">Arthrobacter subterraneus</name>
    <dbReference type="NCBI Taxonomy" id="335973"/>
    <lineage>
        <taxon>Bacteria</taxon>
        <taxon>Bacillati</taxon>
        <taxon>Actinomycetota</taxon>
        <taxon>Actinomycetes</taxon>
        <taxon>Micrococcales</taxon>
        <taxon>Micrococcaceae</taxon>
        <taxon>Arthrobacter</taxon>
    </lineage>
</organism>
<keyword evidence="2" id="KW-1185">Reference proteome</keyword>